<name>A0ABY9RGP2_9BURK</name>
<keyword evidence="6" id="KW-0378">Hydrolase</keyword>
<dbReference type="RefSeq" id="WP_309481516.1">
    <property type="nucleotide sequence ID" value="NZ_CP133720.1"/>
</dbReference>
<gene>
    <name evidence="6" type="ORF">RF679_15425</name>
</gene>
<feature type="signal peptide" evidence="5">
    <location>
        <begin position="1"/>
        <end position="22"/>
    </location>
</feature>
<feature type="chain" id="PRO_5046134293" evidence="5">
    <location>
        <begin position="23"/>
        <end position="486"/>
    </location>
</feature>
<dbReference type="Pfam" id="PF01532">
    <property type="entry name" value="Glyco_hydro_47"/>
    <property type="match status" value="1"/>
</dbReference>
<evidence type="ECO:0000256" key="2">
    <source>
        <dbReference type="ARBA" id="ARBA00007658"/>
    </source>
</evidence>
<dbReference type="PANTHER" id="PTHR45679:SF6">
    <property type="entry name" value="ER DEGRADATION-ENHANCING ALPHA-MANNOSIDASE-LIKE PROTEIN 2"/>
    <property type="match status" value="1"/>
</dbReference>
<accession>A0ABY9RGP2</accession>
<protein>
    <submittedName>
        <fullName evidence="6">Glycoside hydrolase family 47 protein</fullName>
        <ecNumber evidence="6">3.2.1.-</ecNumber>
    </submittedName>
</protein>
<proteinExistence type="inferred from homology"/>
<dbReference type="InterPro" id="IPR036026">
    <property type="entry name" value="Seven-hairpin_glycosidases"/>
</dbReference>
<dbReference type="InterPro" id="IPR012341">
    <property type="entry name" value="6hp_glycosidase-like_sf"/>
</dbReference>
<dbReference type="EC" id="3.2.1.-" evidence="6"/>
<organism evidence="6 7">
    <name type="scientific">Undibacterium cyanobacteriorum</name>
    <dbReference type="NCBI Taxonomy" id="3073561"/>
    <lineage>
        <taxon>Bacteria</taxon>
        <taxon>Pseudomonadati</taxon>
        <taxon>Pseudomonadota</taxon>
        <taxon>Betaproteobacteria</taxon>
        <taxon>Burkholderiales</taxon>
        <taxon>Oxalobacteraceae</taxon>
        <taxon>Undibacterium</taxon>
    </lineage>
</organism>
<dbReference type="Proteomes" id="UP001181355">
    <property type="component" value="Chromosome"/>
</dbReference>
<keyword evidence="6" id="KW-0326">Glycosidase</keyword>
<comment type="similarity">
    <text evidence="2">Belongs to the glycosyl hydrolase 47 family.</text>
</comment>
<dbReference type="PRINTS" id="PR00747">
    <property type="entry name" value="GLYHDRLASE47"/>
</dbReference>
<dbReference type="InterPro" id="IPR044674">
    <property type="entry name" value="EDEM1/2/3"/>
</dbReference>
<evidence type="ECO:0000256" key="1">
    <source>
        <dbReference type="ARBA" id="ARBA00004240"/>
    </source>
</evidence>
<keyword evidence="7" id="KW-1185">Reference proteome</keyword>
<dbReference type="PANTHER" id="PTHR45679">
    <property type="entry name" value="ER DEGRADATION-ENHANCING ALPHA-MANNOSIDASE-LIKE PROTEIN 2"/>
    <property type="match status" value="1"/>
</dbReference>
<keyword evidence="3" id="KW-0256">Endoplasmic reticulum</keyword>
<reference evidence="6" key="1">
    <citation type="submission" date="2023-09" db="EMBL/GenBank/DDBJ databases">
        <title>Undibacterium sp. 20NA77.5 isolated from freshwater.</title>
        <authorList>
            <person name="Le V."/>
            <person name="Ko S.-R."/>
            <person name="Ahn C.-Y."/>
            <person name="Oh H.-M."/>
        </authorList>
    </citation>
    <scope>NUCLEOTIDE SEQUENCE</scope>
    <source>
        <strain evidence="6">20NA77.5</strain>
    </source>
</reference>
<evidence type="ECO:0000256" key="4">
    <source>
        <dbReference type="ARBA" id="ARBA00023180"/>
    </source>
</evidence>
<evidence type="ECO:0000256" key="5">
    <source>
        <dbReference type="SAM" id="SignalP"/>
    </source>
</evidence>
<keyword evidence="4" id="KW-0325">Glycoprotein</keyword>
<evidence type="ECO:0000256" key="3">
    <source>
        <dbReference type="ARBA" id="ARBA00022824"/>
    </source>
</evidence>
<dbReference type="EMBL" id="CP133720">
    <property type="protein sequence ID" value="WMW80023.1"/>
    <property type="molecule type" value="Genomic_DNA"/>
</dbReference>
<evidence type="ECO:0000313" key="6">
    <source>
        <dbReference type="EMBL" id="WMW80023.1"/>
    </source>
</evidence>
<sequence>MKSLKPPCLAFAIASLSFSVMASSFATTLEQNSATKTKLNKANKGNMSKTAGTVAAVTMTDAEAAVMAERVKAETQHAWQAYKQFAWGHDALKPLSQGSHDWYGSSLLMTPVDALDTLLIMGLDKEAKEAQELIVSKLNFDQDLSVQNFEITIRLLGGLLSSYQMTKDERLLKLAKDLGDRLLPAFNSPTGMPYTHVNLKTGKVDGNVSNPAETGTLLLEFGMLSKLTGNPIYYDKAKKALVATYERRSKLDLVGSGINVETGEWTDNTAHIAGGIDSYYEYLYKCYRLFGDQDCKAMWDTSIKGINRHLADEVRGEFWYGYVDMNTGKRTATVYGALDAFMPALLVLGGDLERAKRLQESGLKMWRLHGIEPEAIDYVNMKVVSAAYPLRPEIIESAYYLHQATGDTKYRVMGKEFFNDFVKRCRVQHGYAALKDVRTDLKSDSMESFVFAETFKYYYLLFAPKSALDFNKVTFNTEAHPYRLDH</sequence>
<dbReference type="GO" id="GO:0016798">
    <property type="term" value="F:hydrolase activity, acting on glycosyl bonds"/>
    <property type="evidence" value="ECO:0007669"/>
    <property type="project" value="UniProtKB-KW"/>
</dbReference>
<comment type="subcellular location">
    <subcellularLocation>
        <location evidence="1">Endoplasmic reticulum</location>
    </subcellularLocation>
</comment>
<keyword evidence="5" id="KW-0732">Signal</keyword>
<dbReference type="Gene3D" id="1.50.10.10">
    <property type="match status" value="1"/>
</dbReference>
<dbReference type="InterPro" id="IPR001382">
    <property type="entry name" value="Glyco_hydro_47"/>
</dbReference>
<dbReference type="SUPFAM" id="SSF48225">
    <property type="entry name" value="Seven-hairpin glycosidases"/>
    <property type="match status" value="1"/>
</dbReference>
<evidence type="ECO:0000313" key="7">
    <source>
        <dbReference type="Proteomes" id="UP001181355"/>
    </source>
</evidence>